<dbReference type="GO" id="GO:0032259">
    <property type="term" value="P:methylation"/>
    <property type="evidence" value="ECO:0007669"/>
    <property type="project" value="UniProtKB-KW"/>
</dbReference>
<evidence type="ECO:0000256" key="1">
    <source>
        <dbReference type="ARBA" id="ARBA00006594"/>
    </source>
</evidence>
<comment type="similarity">
    <text evidence="1">Belongs to the N(4)/N(6)-methyltransferase family.</text>
</comment>
<dbReference type="RefSeq" id="WP_378130595.1">
    <property type="nucleotide sequence ID" value="NZ_JBHSMI010000011.1"/>
</dbReference>
<comment type="catalytic activity">
    <reaction evidence="6">
        <text>a 2'-deoxyadenosine in DNA + S-adenosyl-L-methionine = an N(6)-methyl-2'-deoxyadenosine in DNA + S-adenosyl-L-homocysteine + H(+)</text>
        <dbReference type="Rhea" id="RHEA:15197"/>
        <dbReference type="Rhea" id="RHEA-COMP:12418"/>
        <dbReference type="Rhea" id="RHEA-COMP:12419"/>
        <dbReference type="ChEBI" id="CHEBI:15378"/>
        <dbReference type="ChEBI" id="CHEBI:57856"/>
        <dbReference type="ChEBI" id="CHEBI:59789"/>
        <dbReference type="ChEBI" id="CHEBI:90615"/>
        <dbReference type="ChEBI" id="CHEBI:90616"/>
        <dbReference type="EC" id="2.1.1.72"/>
    </reaction>
</comment>
<accession>A0ABW0HMJ2</accession>
<proteinExistence type="inferred from homology"/>
<keyword evidence="4" id="KW-0808">Transferase</keyword>
<reference evidence="8" key="1">
    <citation type="journal article" date="2019" name="Int. J. Syst. Evol. Microbiol.">
        <title>The Global Catalogue of Microorganisms (GCM) 10K type strain sequencing project: providing services to taxonomists for standard genome sequencing and annotation.</title>
        <authorList>
            <consortium name="The Broad Institute Genomics Platform"/>
            <consortium name="The Broad Institute Genome Sequencing Center for Infectious Disease"/>
            <person name="Wu L."/>
            <person name="Ma J."/>
        </authorList>
    </citation>
    <scope>NUCLEOTIDE SEQUENCE [LARGE SCALE GENOMIC DNA]</scope>
    <source>
        <strain evidence="8">CGMCC 1.18575</strain>
    </source>
</reference>
<dbReference type="EC" id="2.1.1.72" evidence="2"/>
<dbReference type="Proteomes" id="UP001596113">
    <property type="component" value="Unassembled WGS sequence"/>
</dbReference>
<keyword evidence="3 7" id="KW-0489">Methyltransferase</keyword>
<protein>
    <recommendedName>
        <fullName evidence="2">site-specific DNA-methyltransferase (adenine-specific)</fullName>
        <ecNumber evidence="2">2.1.1.72</ecNumber>
    </recommendedName>
</protein>
<dbReference type="PANTHER" id="PTHR30481">
    <property type="entry name" value="DNA ADENINE METHYLASE"/>
    <property type="match status" value="1"/>
</dbReference>
<evidence type="ECO:0000256" key="4">
    <source>
        <dbReference type="ARBA" id="ARBA00022679"/>
    </source>
</evidence>
<dbReference type="GO" id="GO:0008168">
    <property type="term" value="F:methyltransferase activity"/>
    <property type="evidence" value="ECO:0007669"/>
    <property type="project" value="UniProtKB-KW"/>
</dbReference>
<dbReference type="InterPro" id="IPR012327">
    <property type="entry name" value="MeTrfase_D12"/>
</dbReference>
<evidence type="ECO:0000313" key="7">
    <source>
        <dbReference type="EMBL" id="MFC5402284.1"/>
    </source>
</evidence>
<gene>
    <name evidence="7" type="ORF">ACFPOF_06005</name>
</gene>
<dbReference type="PRINTS" id="PR00505">
    <property type="entry name" value="D12N6MTFRASE"/>
</dbReference>
<organism evidence="7 8">
    <name type="scientific">Cohnella soli</name>
    <dbReference type="NCBI Taxonomy" id="425005"/>
    <lineage>
        <taxon>Bacteria</taxon>
        <taxon>Bacillati</taxon>
        <taxon>Bacillota</taxon>
        <taxon>Bacilli</taxon>
        <taxon>Bacillales</taxon>
        <taxon>Paenibacillaceae</taxon>
        <taxon>Cohnella</taxon>
    </lineage>
</organism>
<dbReference type="SUPFAM" id="SSF53335">
    <property type="entry name" value="S-adenosyl-L-methionine-dependent methyltransferases"/>
    <property type="match status" value="1"/>
</dbReference>
<evidence type="ECO:0000313" key="8">
    <source>
        <dbReference type="Proteomes" id="UP001596113"/>
    </source>
</evidence>
<dbReference type="Gene3D" id="1.10.1020.10">
    <property type="entry name" value="Adenine-specific Methyltransferase, Domain 2"/>
    <property type="match status" value="1"/>
</dbReference>
<dbReference type="EMBL" id="JBHSMI010000011">
    <property type="protein sequence ID" value="MFC5402284.1"/>
    <property type="molecule type" value="Genomic_DNA"/>
</dbReference>
<dbReference type="PANTHER" id="PTHR30481:SF2">
    <property type="entry name" value="SITE-SPECIFIC DNA-METHYLTRANSFERASE (ADENINE-SPECIFIC)"/>
    <property type="match status" value="1"/>
</dbReference>
<name>A0ABW0HMJ2_9BACL</name>
<sequence length="324" mass="37468">MWICQYCEEAYDPEDTGVDRSEEGFWCDYCDGFTYYSGVQQHRFTLILENGTDGKKQLAPAVPIKFKKQMSVLRWPGGKSKFIPYIYSKLQENKTKRLVSPYTGGGSAELALLQAGVVDQLVLNDLDVGIYALYWVMKNMPDDLIERIRSCRPSRQLYFNARRIIKSDYAGCSLPDAAWYTLIVNRLAYSGIYKANPLGGKKGSREDLMSRWNPDKLCQRVEQIHALSDRYEIYNQDALELIESEYWQQGTSIFIDPPFVAKGKQLYRCYYDEGDHYDLQMLLDSLHQGMPGADIILTYDADPLIERIYRYPTEIEKISRVYSV</sequence>
<keyword evidence="5" id="KW-0949">S-adenosyl-L-methionine</keyword>
<evidence type="ECO:0000256" key="3">
    <source>
        <dbReference type="ARBA" id="ARBA00022603"/>
    </source>
</evidence>
<evidence type="ECO:0000256" key="6">
    <source>
        <dbReference type="ARBA" id="ARBA00047942"/>
    </source>
</evidence>
<dbReference type="Gene3D" id="3.40.50.150">
    <property type="entry name" value="Vaccinia Virus protein VP39"/>
    <property type="match status" value="1"/>
</dbReference>
<keyword evidence="8" id="KW-1185">Reference proteome</keyword>
<dbReference type="Pfam" id="PF02086">
    <property type="entry name" value="MethyltransfD12"/>
    <property type="match status" value="1"/>
</dbReference>
<comment type="caution">
    <text evidence="7">The sequence shown here is derived from an EMBL/GenBank/DDBJ whole genome shotgun (WGS) entry which is preliminary data.</text>
</comment>
<evidence type="ECO:0000256" key="2">
    <source>
        <dbReference type="ARBA" id="ARBA00011900"/>
    </source>
</evidence>
<dbReference type="InterPro" id="IPR029063">
    <property type="entry name" value="SAM-dependent_MTases_sf"/>
</dbReference>
<evidence type="ECO:0000256" key="5">
    <source>
        <dbReference type="ARBA" id="ARBA00022691"/>
    </source>
</evidence>
<dbReference type="InterPro" id="IPR023095">
    <property type="entry name" value="Ade_MeTrfase_dom_2"/>
</dbReference>